<dbReference type="SUPFAM" id="SSF81301">
    <property type="entry name" value="Nucleotidyltransferase"/>
    <property type="match status" value="1"/>
</dbReference>
<keyword evidence="15" id="KW-1185">Reference proteome</keyword>
<evidence type="ECO:0000256" key="3">
    <source>
        <dbReference type="ARBA" id="ARBA00022694"/>
    </source>
</evidence>
<dbReference type="Pfam" id="PF01743">
    <property type="entry name" value="PolyA_pol"/>
    <property type="match status" value="1"/>
</dbReference>
<evidence type="ECO:0000256" key="8">
    <source>
        <dbReference type="ARBA" id="ARBA00022840"/>
    </source>
</evidence>
<evidence type="ECO:0000259" key="13">
    <source>
        <dbReference type="Pfam" id="PF12627"/>
    </source>
</evidence>
<dbReference type="InterPro" id="IPR050124">
    <property type="entry name" value="tRNA_CCA-adding_enzyme"/>
</dbReference>
<dbReference type="PATRIC" id="fig|742823.3.peg.601"/>
<comment type="cofactor">
    <cofactor evidence="1">
        <name>Mg(2+)</name>
        <dbReference type="ChEBI" id="CHEBI:18420"/>
    </cofactor>
</comment>
<dbReference type="Gene3D" id="3.30.460.10">
    <property type="entry name" value="Beta Polymerase, domain 2"/>
    <property type="match status" value="1"/>
</dbReference>
<accession>K1JVL5</accession>
<evidence type="ECO:0008006" key="16">
    <source>
        <dbReference type="Google" id="ProtNLM"/>
    </source>
</evidence>
<dbReference type="HOGENOM" id="CLU_015961_1_0_4"/>
<name>K1JVL5_9BURK</name>
<dbReference type="InterPro" id="IPR032828">
    <property type="entry name" value="PolyA_RNA-bd"/>
</dbReference>
<dbReference type="PIRSF" id="PIRSF000813">
    <property type="entry name" value="CCA_bact"/>
    <property type="match status" value="1"/>
</dbReference>
<keyword evidence="10 11" id="KW-0694">RNA-binding</keyword>
<dbReference type="AlphaFoldDB" id="K1JVL5"/>
<dbReference type="GO" id="GO:0046872">
    <property type="term" value="F:metal ion binding"/>
    <property type="evidence" value="ECO:0007669"/>
    <property type="project" value="UniProtKB-KW"/>
</dbReference>
<protein>
    <recommendedName>
        <fullName evidence="16">CCA tRNA nucleotidyltransferase</fullName>
    </recommendedName>
</protein>
<dbReference type="CDD" id="cd05398">
    <property type="entry name" value="NT_ClassII-CCAase"/>
    <property type="match status" value="1"/>
</dbReference>
<comment type="similarity">
    <text evidence="11">Belongs to the tRNA nucleotidyltransferase/poly(A) polymerase family.</text>
</comment>
<dbReference type="EMBL" id="ADMG01000017">
    <property type="protein sequence ID" value="EKB31732.1"/>
    <property type="molecule type" value="Genomic_DNA"/>
</dbReference>
<evidence type="ECO:0000256" key="1">
    <source>
        <dbReference type="ARBA" id="ARBA00001946"/>
    </source>
</evidence>
<keyword evidence="4" id="KW-0548">Nucleotidyltransferase</keyword>
<keyword evidence="3" id="KW-0819">tRNA processing</keyword>
<evidence type="ECO:0000313" key="15">
    <source>
        <dbReference type="Proteomes" id="UP000005835"/>
    </source>
</evidence>
<evidence type="ECO:0000256" key="6">
    <source>
        <dbReference type="ARBA" id="ARBA00022741"/>
    </source>
</evidence>
<keyword evidence="2 11" id="KW-0808">Transferase</keyword>
<reference evidence="14 15" key="1">
    <citation type="submission" date="2012-05" db="EMBL/GenBank/DDBJ databases">
        <title>The Genome Sequence of Sutterella wadsworthensis 2_1_59BFAA.</title>
        <authorList>
            <consortium name="The Broad Institute Genome Sequencing Platform"/>
            <person name="Earl A."/>
            <person name="Ward D."/>
            <person name="Feldgarden M."/>
            <person name="Gevers D."/>
            <person name="Daigneault M."/>
            <person name="Strauss J."/>
            <person name="Allen-Vercoe E."/>
            <person name="Walker B."/>
            <person name="Young S.K."/>
            <person name="Zeng Q."/>
            <person name="Gargeya S."/>
            <person name="Fitzgerald M."/>
            <person name="Haas B."/>
            <person name="Abouelleil A."/>
            <person name="Alvarado L."/>
            <person name="Arachchi H.M."/>
            <person name="Berlin A.M."/>
            <person name="Chapman S.B."/>
            <person name="Goldberg J."/>
            <person name="Griggs A."/>
            <person name="Gujja S."/>
            <person name="Hansen M."/>
            <person name="Howarth C."/>
            <person name="Imamovic A."/>
            <person name="Larimer J."/>
            <person name="McCowen C."/>
            <person name="Montmayeur A."/>
            <person name="Murphy C."/>
            <person name="Neiman D."/>
            <person name="Pearson M."/>
            <person name="Priest M."/>
            <person name="Roberts A."/>
            <person name="Saif S."/>
            <person name="Shea T."/>
            <person name="Sisk P."/>
            <person name="Sykes S."/>
            <person name="Wortman J."/>
            <person name="Nusbaum C."/>
            <person name="Birren B."/>
        </authorList>
    </citation>
    <scope>NUCLEOTIDE SEQUENCE [LARGE SCALE GENOMIC DNA]</scope>
    <source>
        <strain evidence="14 15">2_1_59BFAA</strain>
    </source>
</reference>
<dbReference type="Pfam" id="PF12627">
    <property type="entry name" value="PolyA_pol_RNAbd"/>
    <property type="match status" value="1"/>
</dbReference>
<dbReference type="OrthoDB" id="9805698at2"/>
<keyword evidence="6" id="KW-0547">Nucleotide-binding</keyword>
<dbReference type="GO" id="GO:0001680">
    <property type="term" value="P:tRNA 3'-terminal CCA addition"/>
    <property type="evidence" value="ECO:0007669"/>
    <property type="project" value="InterPro"/>
</dbReference>
<dbReference type="GO" id="GO:0004810">
    <property type="term" value="F:CCA tRNA nucleotidyltransferase activity"/>
    <property type="evidence" value="ECO:0007669"/>
    <property type="project" value="InterPro"/>
</dbReference>
<dbReference type="InterPro" id="IPR043519">
    <property type="entry name" value="NT_sf"/>
</dbReference>
<feature type="domain" description="tRNA nucleotidyltransferase/poly(A) polymerase RNA and SrmB- binding" evidence="13">
    <location>
        <begin position="153"/>
        <end position="212"/>
    </location>
</feature>
<evidence type="ECO:0000256" key="4">
    <source>
        <dbReference type="ARBA" id="ARBA00022695"/>
    </source>
</evidence>
<keyword evidence="8" id="KW-0067">ATP-binding</keyword>
<organism evidence="14 15">
    <name type="scientific">Sutterella wadsworthensis 2_1_59BFAA</name>
    <dbReference type="NCBI Taxonomy" id="742823"/>
    <lineage>
        <taxon>Bacteria</taxon>
        <taxon>Pseudomonadati</taxon>
        <taxon>Pseudomonadota</taxon>
        <taxon>Betaproteobacteria</taxon>
        <taxon>Burkholderiales</taxon>
        <taxon>Sutterellaceae</taxon>
        <taxon>Sutterella</taxon>
    </lineage>
</organism>
<dbReference type="PANTHER" id="PTHR47545:SF1">
    <property type="entry name" value="MULTIFUNCTIONAL CCA PROTEIN"/>
    <property type="match status" value="1"/>
</dbReference>
<dbReference type="RefSeq" id="WP_005434051.1">
    <property type="nucleotide sequence ID" value="NZ_JH815514.1"/>
</dbReference>
<evidence type="ECO:0000256" key="9">
    <source>
        <dbReference type="ARBA" id="ARBA00022842"/>
    </source>
</evidence>
<comment type="caution">
    <text evidence="14">The sequence shown here is derived from an EMBL/GenBank/DDBJ whole genome shotgun (WGS) entry which is preliminary data.</text>
</comment>
<evidence type="ECO:0000256" key="5">
    <source>
        <dbReference type="ARBA" id="ARBA00022723"/>
    </source>
</evidence>
<sequence length="377" mass="41802">MQIYTVGGYVRDMLLRQAGHDVPAGGDRDWVVVGSTPEEMLEKGFTPVGADFPVFLHPKTHEEYALARTERKTARGYHGFVFHTDPGVTLEEDLKRRDLTINAMAMDDSGRIVDPYGGMEDLRNHVLRHVSEAFSEDPVRILRVARFSAKLCDFRIAEETMALMTLMVENGEADALVPERIWAEVSRGFASRHPLNMIDALSRCGLWTKLFPVDPDNSAMREVLSKAVSEDLCLDARFALMTAFCRNAEEAQQTAANLRTPVALQQLCSCFRTLLPLFAEAVDAQTAGALLERGDALRRPERMALMIRMWEVLSQKNVEKLLKASELWCGVNAGAVAKAQTNPRLIPAAVRAARIEALQPLFAASEKAGNHGHDGSQ</sequence>
<evidence type="ECO:0000313" key="14">
    <source>
        <dbReference type="EMBL" id="EKB31732.1"/>
    </source>
</evidence>
<dbReference type="GO" id="GO:0005524">
    <property type="term" value="F:ATP binding"/>
    <property type="evidence" value="ECO:0007669"/>
    <property type="project" value="UniProtKB-KW"/>
</dbReference>
<evidence type="ECO:0000256" key="2">
    <source>
        <dbReference type="ARBA" id="ARBA00022679"/>
    </source>
</evidence>
<evidence type="ECO:0000256" key="10">
    <source>
        <dbReference type="ARBA" id="ARBA00022884"/>
    </source>
</evidence>
<dbReference type="STRING" id="742823.HMPREF9465_00600"/>
<evidence type="ECO:0000256" key="11">
    <source>
        <dbReference type="RuleBase" id="RU003953"/>
    </source>
</evidence>
<dbReference type="PANTHER" id="PTHR47545">
    <property type="entry name" value="MULTIFUNCTIONAL CCA PROTEIN"/>
    <property type="match status" value="1"/>
</dbReference>
<dbReference type="GO" id="GO:0042245">
    <property type="term" value="P:RNA repair"/>
    <property type="evidence" value="ECO:0007669"/>
    <property type="project" value="UniProtKB-KW"/>
</dbReference>
<gene>
    <name evidence="14" type="ORF">HMPREF9465_00600</name>
</gene>
<proteinExistence type="inferred from homology"/>
<dbReference type="SUPFAM" id="SSF81891">
    <property type="entry name" value="Poly A polymerase C-terminal region-like"/>
    <property type="match status" value="1"/>
</dbReference>
<evidence type="ECO:0000256" key="7">
    <source>
        <dbReference type="ARBA" id="ARBA00022800"/>
    </source>
</evidence>
<dbReference type="GO" id="GO:0003723">
    <property type="term" value="F:RNA binding"/>
    <property type="evidence" value="ECO:0007669"/>
    <property type="project" value="UniProtKB-KW"/>
</dbReference>
<dbReference type="InterPro" id="IPR002646">
    <property type="entry name" value="PolA_pol_head_dom"/>
</dbReference>
<evidence type="ECO:0000259" key="12">
    <source>
        <dbReference type="Pfam" id="PF01743"/>
    </source>
</evidence>
<feature type="domain" description="Poly A polymerase head" evidence="12">
    <location>
        <begin position="3"/>
        <end position="128"/>
    </location>
</feature>
<dbReference type="InterPro" id="IPR012006">
    <property type="entry name" value="CCA_bact"/>
</dbReference>
<dbReference type="eggNOG" id="COG0617">
    <property type="taxonomic scope" value="Bacteria"/>
</dbReference>
<dbReference type="Gene3D" id="1.10.3090.10">
    <property type="entry name" value="cca-adding enzyme, domain 2"/>
    <property type="match status" value="1"/>
</dbReference>
<keyword evidence="7" id="KW-0692">RNA repair</keyword>
<keyword evidence="9" id="KW-0460">Magnesium</keyword>
<dbReference type="Proteomes" id="UP000005835">
    <property type="component" value="Unassembled WGS sequence"/>
</dbReference>
<keyword evidence="5" id="KW-0479">Metal-binding</keyword>